<dbReference type="STRING" id="29542.A6070_07255"/>
<evidence type="ECO:0000313" key="2">
    <source>
        <dbReference type="EMBL" id="APG25867.1"/>
    </source>
</evidence>
<feature type="transmembrane region" description="Helical" evidence="1">
    <location>
        <begin position="62"/>
        <end position="82"/>
    </location>
</feature>
<feature type="transmembrane region" description="Helical" evidence="1">
    <location>
        <begin position="94"/>
        <end position="110"/>
    </location>
</feature>
<dbReference type="Proteomes" id="UP000182264">
    <property type="component" value="Chromosome"/>
</dbReference>
<feature type="transmembrane region" description="Helical" evidence="1">
    <location>
        <begin position="228"/>
        <end position="247"/>
    </location>
</feature>
<evidence type="ECO:0000256" key="1">
    <source>
        <dbReference type="SAM" id="Phobius"/>
    </source>
</evidence>
<keyword evidence="1" id="KW-1133">Transmembrane helix</keyword>
<feature type="transmembrane region" description="Helical" evidence="1">
    <location>
        <begin position="182"/>
        <end position="199"/>
    </location>
</feature>
<feature type="transmembrane region" description="Helical" evidence="1">
    <location>
        <begin position="12"/>
        <end position="31"/>
    </location>
</feature>
<protein>
    <recommendedName>
        <fullName evidence="4">Phosphatidate cytidylyltransferase</fullName>
    </recommendedName>
</protein>
<feature type="transmembrane region" description="Helical" evidence="1">
    <location>
        <begin position="116"/>
        <end position="136"/>
    </location>
</feature>
<dbReference type="OrthoDB" id="7062440at2"/>
<dbReference type="KEGG" id="pace:A6070_07255"/>
<name>A0A1L3GIU3_SYNAC</name>
<reference evidence="2 3" key="1">
    <citation type="journal article" date="2017" name="Genome Announc.">
        <title>Complete Genome Sequences of Two Acetylene-Fermenting Pelobacter acetylenicus Strains.</title>
        <authorList>
            <person name="Sutton J.M."/>
            <person name="Baesman S.M."/>
            <person name="Fierst J.L."/>
            <person name="Poret-Peterson A.T."/>
            <person name="Oremland R.S."/>
            <person name="Dunlap D.S."/>
            <person name="Akob D.M."/>
        </authorList>
    </citation>
    <scope>NUCLEOTIDE SEQUENCE [LARGE SCALE GENOMIC DNA]</scope>
    <source>
        <strain evidence="2 3">DSM 3247</strain>
    </source>
</reference>
<feature type="transmembrane region" description="Helical" evidence="1">
    <location>
        <begin position="254"/>
        <end position="270"/>
    </location>
</feature>
<dbReference type="PANTHER" id="PTHR31303">
    <property type="entry name" value="CTP-DEPENDENT DIACYLGLYCEROL KINASE 1"/>
    <property type="match status" value="1"/>
</dbReference>
<dbReference type="PANTHER" id="PTHR31303:SF1">
    <property type="entry name" value="CTP-DEPENDENT DIACYLGLYCEROL KINASE 1"/>
    <property type="match status" value="1"/>
</dbReference>
<keyword evidence="3" id="KW-1185">Reference proteome</keyword>
<keyword evidence="1" id="KW-0812">Transmembrane</keyword>
<organism evidence="2 3">
    <name type="scientific">Syntrophotalea acetylenica</name>
    <name type="common">Pelobacter acetylenicus</name>
    <dbReference type="NCBI Taxonomy" id="29542"/>
    <lineage>
        <taxon>Bacteria</taxon>
        <taxon>Pseudomonadati</taxon>
        <taxon>Thermodesulfobacteriota</taxon>
        <taxon>Desulfuromonadia</taxon>
        <taxon>Desulfuromonadales</taxon>
        <taxon>Syntrophotaleaceae</taxon>
        <taxon>Syntrophotalea</taxon>
    </lineage>
</organism>
<proteinExistence type="predicted"/>
<evidence type="ECO:0008006" key="4">
    <source>
        <dbReference type="Google" id="ProtNLM"/>
    </source>
</evidence>
<feature type="transmembrane region" description="Helical" evidence="1">
    <location>
        <begin position="332"/>
        <end position="352"/>
    </location>
</feature>
<gene>
    <name evidence="2" type="ORF">A7E75_13230</name>
</gene>
<feature type="transmembrane region" description="Helical" evidence="1">
    <location>
        <begin position="276"/>
        <end position="294"/>
    </location>
</feature>
<dbReference type="InterPro" id="IPR037997">
    <property type="entry name" value="Dgk1-like"/>
</dbReference>
<evidence type="ECO:0000313" key="3">
    <source>
        <dbReference type="Proteomes" id="UP000182264"/>
    </source>
</evidence>
<feature type="transmembrane region" description="Helical" evidence="1">
    <location>
        <begin position="306"/>
        <end position="326"/>
    </location>
</feature>
<dbReference type="GO" id="GO:0004143">
    <property type="term" value="F:ATP-dependent diacylglycerol kinase activity"/>
    <property type="evidence" value="ECO:0007669"/>
    <property type="project" value="InterPro"/>
</dbReference>
<keyword evidence="1" id="KW-0472">Membrane</keyword>
<feature type="transmembrane region" description="Helical" evidence="1">
    <location>
        <begin position="434"/>
        <end position="454"/>
    </location>
</feature>
<dbReference type="AlphaFoldDB" id="A0A1L3GIU3"/>
<accession>A0A1L3GIU3</accession>
<feature type="transmembrane region" description="Helical" evidence="1">
    <location>
        <begin position="157"/>
        <end position="176"/>
    </location>
</feature>
<feature type="transmembrane region" description="Helical" evidence="1">
    <location>
        <begin position="398"/>
        <end position="419"/>
    </location>
</feature>
<dbReference type="EMBL" id="CP015518">
    <property type="protein sequence ID" value="APG25867.1"/>
    <property type="molecule type" value="Genomic_DNA"/>
</dbReference>
<dbReference type="RefSeq" id="WP_072287710.1">
    <property type="nucleotide sequence ID" value="NZ_CP015455.1"/>
</dbReference>
<sequence>MNELHLEIGAALVYAGIFILIFALGEIIRYLQPSCPELSRKFIHFAGGLTALTFPRHIQSHWSILCLATGFAAVLVLAKMKGLLRSVHGIERKSYGAMLFPVSVYLLFLLGQSRTILYFVSILVMTVSDTLAAVIGDRYGSIRYEVEGVTKSLEGSTVFFFVTFLCVHISLLLMTPTGRLESVLMAFVIAVLITAFEAVSPTGSDNFFVPLGTFFILGNMMKQPLPAMLNHIGILLAMMVATAILTAKIKLFKTTGLIGMILVNYAAWTLAGVTWFLPLLLGQILLYGLVAYFVDKVTEGITGYQIKFLFYAVLLPVLLIFAANALHARLTFFLPYVTSITTTLAIIGYFFLAILKPCKDEWLRCLARNRALSILCCAGLSVAGVCLIPIFFHGQAVIVSLFIVFGATSFALCLFHFLFQKMGLGLQIVLRQRVRLLCSLIAVALVFLLQEFAFSS</sequence>
<feature type="transmembrane region" description="Helical" evidence="1">
    <location>
        <begin position="372"/>
        <end position="392"/>
    </location>
</feature>